<comment type="caution">
    <text evidence="1">The sequence shown here is derived from an EMBL/GenBank/DDBJ whole genome shotgun (WGS) entry which is preliminary data.</text>
</comment>
<reference evidence="1 2" key="1">
    <citation type="submission" date="2024-05" db="EMBL/GenBank/DDBJ databases">
        <title>Haplotype-resolved chromosome-level genome assembly of Huyou (Citrus changshanensis).</title>
        <authorList>
            <person name="Miao C."/>
            <person name="Chen W."/>
            <person name="Wu Y."/>
            <person name="Wang L."/>
            <person name="Zhao S."/>
            <person name="Grierson D."/>
            <person name="Xu C."/>
            <person name="Chen K."/>
        </authorList>
    </citation>
    <scope>NUCLEOTIDE SEQUENCE [LARGE SCALE GENOMIC DNA]</scope>
    <source>
        <strain evidence="1">01-14</strain>
        <tissue evidence="1">Leaf</tissue>
    </source>
</reference>
<sequence>MGIVNAVRIGDVEFDGTNGKSQIESATVGQNIEFGMRVWFSYNDSNDLLGMLDSHGSEIQLLKVGNYGELWRNGDNRCLHDRCLSFVVAVSPLICRGHFASALIVARHHRPGDHQPPFFSFIIKIKDKKRENEGIRYREYNGDKEIRRRHRSCSHSSDRLRNRPKSLSLFRALSESKRSSGFDMAPLAAVILPGVVVPGQLPRVPSTVQEMVQNI</sequence>
<name>A0AAP0M490_9ROSI</name>
<evidence type="ECO:0000313" key="1">
    <source>
        <dbReference type="EMBL" id="KAK9197592.1"/>
    </source>
</evidence>
<protein>
    <submittedName>
        <fullName evidence="1">Uncharacterized protein</fullName>
    </submittedName>
</protein>
<dbReference type="AlphaFoldDB" id="A0AAP0M490"/>
<dbReference type="EMBL" id="JBCGBO010000005">
    <property type="protein sequence ID" value="KAK9197592.1"/>
    <property type="molecule type" value="Genomic_DNA"/>
</dbReference>
<accession>A0AAP0M490</accession>
<evidence type="ECO:0000313" key="2">
    <source>
        <dbReference type="Proteomes" id="UP001428341"/>
    </source>
</evidence>
<keyword evidence="2" id="KW-1185">Reference proteome</keyword>
<gene>
    <name evidence="1" type="ORF">WN944_012775</name>
</gene>
<dbReference type="Proteomes" id="UP001428341">
    <property type="component" value="Unassembled WGS sequence"/>
</dbReference>
<proteinExistence type="predicted"/>
<organism evidence="1 2">
    <name type="scientific">Citrus x changshan-huyou</name>
    <dbReference type="NCBI Taxonomy" id="2935761"/>
    <lineage>
        <taxon>Eukaryota</taxon>
        <taxon>Viridiplantae</taxon>
        <taxon>Streptophyta</taxon>
        <taxon>Embryophyta</taxon>
        <taxon>Tracheophyta</taxon>
        <taxon>Spermatophyta</taxon>
        <taxon>Magnoliopsida</taxon>
        <taxon>eudicotyledons</taxon>
        <taxon>Gunneridae</taxon>
        <taxon>Pentapetalae</taxon>
        <taxon>rosids</taxon>
        <taxon>malvids</taxon>
        <taxon>Sapindales</taxon>
        <taxon>Rutaceae</taxon>
        <taxon>Aurantioideae</taxon>
        <taxon>Citrus</taxon>
    </lineage>
</organism>